<evidence type="ECO:0000256" key="14">
    <source>
        <dbReference type="PIRSR" id="PIRSR001024-2"/>
    </source>
</evidence>
<evidence type="ECO:0000256" key="13">
    <source>
        <dbReference type="PIRSR" id="PIRSR001024-1"/>
    </source>
</evidence>
<proteinExistence type="inferred from homology"/>
<feature type="region of interest" description="Disordered" evidence="18">
    <location>
        <begin position="503"/>
        <end position="522"/>
    </location>
</feature>
<dbReference type="GeneID" id="91091144"/>
<evidence type="ECO:0000313" key="21">
    <source>
        <dbReference type="EMBL" id="WWC85608.1"/>
    </source>
</evidence>
<reference evidence="21 22" key="1">
    <citation type="submission" date="2024-01" db="EMBL/GenBank/DDBJ databases">
        <title>Comparative genomics of Cryptococcus and Kwoniella reveals pathogenesis evolution and contrasting modes of karyotype evolution via chromosome fusion or intercentromeric recombination.</title>
        <authorList>
            <person name="Coelho M.A."/>
            <person name="David-Palma M."/>
            <person name="Shea T."/>
            <person name="Bowers K."/>
            <person name="McGinley-Smith S."/>
            <person name="Mohammad A.W."/>
            <person name="Gnirke A."/>
            <person name="Yurkov A.M."/>
            <person name="Nowrousian M."/>
            <person name="Sun S."/>
            <person name="Cuomo C.A."/>
            <person name="Heitman J."/>
        </authorList>
    </citation>
    <scope>NUCLEOTIDE SEQUENCE [LARGE SCALE GENOMIC DNA]</scope>
    <source>
        <strain evidence="21 22">CBS 6074</strain>
    </source>
</reference>
<dbReference type="Pfam" id="PF00128">
    <property type="entry name" value="Alpha-amylase"/>
    <property type="match status" value="1"/>
</dbReference>
<feature type="binding site" evidence="15">
    <location>
        <position position="240"/>
    </location>
    <ligand>
        <name>Ca(2+)</name>
        <dbReference type="ChEBI" id="CHEBI:29108"/>
        <label>2</label>
    </ligand>
</feature>
<keyword evidence="12" id="KW-0326">Glycosidase</keyword>
<organism evidence="21 22">
    <name type="scientific">Kwoniella dendrophila CBS 6074</name>
    <dbReference type="NCBI Taxonomy" id="1295534"/>
    <lineage>
        <taxon>Eukaryota</taxon>
        <taxon>Fungi</taxon>
        <taxon>Dikarya</taxon>
        <taxon>Basidiomycota</taxon>
        <taxon>Agaricomycotina</taxon>
        <taxon>Tremellomycetes</taxon>
        <taxon>Tremellales</taxon>
        <taxon>Cryptococcaceae</taxon>
        <taxon>Kwoniella</taxon>
    </lineage>
</organism>
<evidence type="ECO:0000256" key="12">
    <source>
        <dbReference type="ARBA" id="ARBA00023295"/>
    </source>
</evidence>
<evidence type="ECO:0000256" key="10">
    <source>
        <dbReference type="ARBA" id="ARBA00023180"/>
    </source>
</evidence>
<dbReference type="Proteomes" id="UP001355207">
    <property type="component" value="Chromosome 1"/>
</dbReference>
<evidence type="ECO:0000256" key="5">
    <source>
        <dbReference type="ARBA" id="ARBA00022723"/>
    </source>
</evidence>
<dbReference type="SMART" id="SM00642">
    <property type="entry name" value="Aamy"/>
    <property type="match status" value="1"/>
</dbReference>
<dbReference type="PANTHER" id="PTHR10357">
    <property type="entry name" value="ALPHA-AMYLASE FAMILY MEMBER"/>
    <property type="match status" value="1"/>
</dbReference>
<evidence type="ECO:0000256" key="16">
    <source>
        <dbReference type="PIRSR" id="PIRSR001024-4"/>
    </source>
</evidence>
<feature type="binding site" evidence="15">
    <location>
        <position position="135"/>
    </location>
    <ligand>
        <name>Ca(2+)</name>
        <dbReference type="ChEBI" id="CHEBI:29108"/>
        <label>1</label>
    </ligand>
</feature>
<evidence type="ECO:0000256" key="8">
    <source>
        <dbReference type="ARBA" id="ARBA00022837"/>
    </source>
</evidence>
<keyword evidence="8 15" id="KW-0106">Calcium</keyword>
<dbReference type="Gene3D" id="3.20.20.80">
    <property type="entry name" value="Glycosidases"/>
    <property type="match status" value="1"/>
</dbReference>
<feature type="binding site" evidence="15">
    <location>
        <position position="175"/>
    </location>
    <ligand>
        <name>Ca(2+)</name>
        <dbReference type="ChEBI" id="CHEBI:29108"/>
        <label>1</label>
    </ligand>
</feature>
<feature type="binding site" evidence="17">
    <location>
        <position position="244"/>
    </location>
    <ligand>
        <name>substrate</name>
    </ligand>
</feature>
<feature type="binding site" evidence="17">
    <location>
        <position position="358"/>
    </location>
    <ligand>
        <name>substrate</name>
    </ligand>
</feature>
<feature type="active site" description="Nucleophile" evidence="13">
    <location>
        <position position="216"/>
    </location>
</feature>
<gene>
    <name evidence="21" type="ORF">L201_000472</name>
</gene>
<feature type="binding site" evidence="17">
    <location>
        <position position="97"/>
    </location>
    <ligand>
        <name>substrate</name>
    </ligand>
</feature>
<feature type="binding site" evidence="15">
    <location>
        <position position="216"/>
    </location>
    <ligand>
        <name>Ca(2+)</name>
        <dbReference type="ChEBI" id="CHEBI:29108"/>
        <label>2</label>
    </ligand>
</feature>
<comment type="similarity">
    <text evidence="3">Belongs to the glycosyl hydrolase 13 family.</text>
</comment>
<dbReference type="InterPro" id="IPR006047">
    <property type="entry name" value="GH13_cat_dom"/>
</dbReference>
<feature type="chain" id="PRO_5044016523" description="alpha-amylase" evidence="19">
    <location>
        <begin position="17"/>
        <end position="543"/>
    </location>
</feature>
<protein>
    <recommendedName>
        <fullName evidence="4">alpha-amylase</fullName>
        <ecNumber evidence="4">3.2.1.1</ecNumber>
    </recommendedName>
</protein>
<dbReference type="GO" id="GO:0005509">
    <property type="term" value="F:calcium ion binding"/>
    <property type="evidence" value="ECO:0007669"/>
    <property type="project" value="InterPro"/>
</dbReference>
<evidence type="ECO:0000256" key="6">
    <source>
        <dbReference type="ARBA" id="ARBA00022729"/>
    </source>
</evidence>
<comment type="catalytic activity">
    <reaction evidence="1">
        <text>Endohydrolysis of (1-&gt;4)-alpha-D-glucosidic linkages in polysaccharides containing three or more (1-&gt;4)-alpha-linked D-glucose units.</text>
        <dbReference type="EC" id="3.2.1.1"/>
    </reaction>
</comment>
<evidence type="ECO:0000256" key="11">
    <source>
        <dbReference type="ARBA" id="ARBA00023277"/>
    </source>
</evidence>
<evidence type="ECO:0000256" key="2">
    <source>
        <dbReference type="ARBA" id="ARBA00001913"/>
    </source>
</evidence>
<accession>A0AAX4JL36</accession>
<feature type="active site" description="Proton donor" evidence="13">
    <location>
        <position position="240"/>
    </location>
</feature>
<feature type="binding site" evidence="17">
    <location>
        <position position="311"/>
    </location>
    <ligand>
        <name>substrate</name>
    </ligand>
</feature>
<comment type="cofactor">
    <cofactor evidence="2">
        <name>Ca(2+)</name>
        <dbReference type="ChEBI" id="CHEBI:29108"/>
    </cofactor>
</comment>
<feature type="binding site" evidence="15">
    <location>
        <position position="220"/>
    </location>
    <ligand>
        <name>Ca(2+)</name>
        <dbReference type="ChEBI" id="CHEBI:29108"/>
        <label>1</label>
    </ligand>
</feature>
<dbReference type="RefSeq" id="XP_066072371.1">
    <property type="nucleotide sequence ID" value="XM_066216274.1"/>
</dbReference>
<evidence type="ECO:0000259" key="20">
    <source>
        <dbReference type="SMART" id="SM00642"/>
    </source>
</evidence>
<evidence type="ECO:0000256" key="4">
    <source>
        <dbReference type="ARBA" id="ARBA00012595"/>
    </source>
</evidence>
<dbReference type="CDD" id="cd11319">
    <property type="entry name" value="AmyAc_euk_AmyA"/>
    <property type="match status" value="1"/>
</dbReference>
<evidence type="ECO:0000256" key="17">
    <source>
        <dbReference type="PIRSR" id="PIRSR001024-5"/>
    </source>
</evidence>
<dbReference type="PIRSF" id="PIRSF001024">
    <property type="entry name" value="Alph-amyl_fung"/>
    <property type="match status" value="1"/>
</dbReference>
<keyword evidence="11" id="KW-0119">Carbohydrate metabolism</keyword>
<keyword evidence="6 19" id="KW-0732">Signal</keyword>
<evidence type="ECO:0000256" key="18">
    <source>
        <dbReference type="SAM" id="MobiDB-lite"/>
    </source>
</evidence>
<feature type="binding site" evidence="17">
    <location>
        <position position="214"/>
    </location>
    <ligand>
        <name>substrate</name>
    </ligand>
</feature>
<dbReference type="PANTHER" id="PTHR10357:SF215">
    <property type="entry name" value="ALPHA-AMYLASE 1"/>
    <property type="match status" value="1"/>
</dbReference>
<feature type="binding site" evidence="15">
    <location>
        <position position="185"/>
    </location>
    <ligand>
        <name>Ca(2+)</name>
        <dbReference type="ChEBI" id="CHEBI:29108"/>
        <label>1</label>
    </ligand>
</feature>
<dbReference type="InterPro" id="IPR013777">
    <property type="entry name" value="A-amylase-like"/>
</dbReference>
<keyword evidence="22" id="KW-1185">Reference proteome</keyword>
<dbReference type="Gene3D" id="2.60.40.1180">
    <property type="entry name" value="Golgi alpha-mannosidase II"/>
    <property type="match status" value="1"/>
</dbReference>
<name>A0AAX4JL36_9TREE</name>
<feature type="domain" description="Glycosyl hydrolase family 13 catalytic" evidence="20">
    <location>
        <begin position="29"/>
        <end position="383"/>
    </location>
</feature>
<dbReference type="EC" id="3.2.1.1" evidence="4"/>
<keyword evidence="10" id="KW-0325">Glycoprotein</keyword>
<dbReference type="SUPFAM" id="SSF51445">
    <property type="entry name" value="(Trans)glycosidases"/>
    <property type="match status" value="1"/>
</dbReference>
<keyword evidence="5 15" id="KW-0479">Metal-binding</keyword>
<keyword evidence="9 16" id="KW-1015">Disulfide bond</keyword>
<feature type="site" description="Transition state stabilizer" evidence="14">
    <location>
        <position position="311"/>
    </location>
</feature>
<dbReference type="SUPFAM" id="SSF51011">
    <property type="entry name" value="Glycosyl hydrolase domain"/>
    <property type="match status" value="1"/>
</dbReference>
<feature type="compositionally biased region" description="Low complexity" evidence="18">
    <location>
        <begin position="507"/>
        <end position="522"/>
    </location>
</feature>
<evidence type="ECO:0000256" key="3">
    <source>
        <dbReference type="ARBA" id="ARBA00008061"/>
    </source>
</evidence>
<dbReference type="InterPro" id="IPR015340">
    <property type="entry name" value="A_amylase_C_dom"/>
</dbReference>
<feature type="binding site" evidence="17">
    <location>
        <position position="136"/>
    </location>
    <ligand>
        <name>substrate</name>
    </ligand>
</feature>
<dbReference type="FunFam" id="3.20.20.80:FF:000120">
    <property type="entry name" value="Alpha-amylase A"/>
    <property type="match status" value="1"/>
</dbReference>
<dbReference type="Pfam" id="PF09260">
    <property type="entry name" value="A_amylase_dom_C"/>
    <property type="match status" value="1"/>
</dbReference>
<dbReference type="InterPro" id="IPR013780">
    <property type="entry name" value="Glyco_hydro_b"/>
</dbReference>
<evidence type="ECO:0000256" key="1">
    <source>
        <dbReference type="ARBA" id="ARBA00000548"/>
    </source>
</evidence>
<evidence type="ECO:0000256" key="19">
    <source>
        <dbReference type="SAM" id="SignalP"/>
    </source>
</evidence>
<dbReference type="GO" id="GO:0004556">
    <property type="term" value="F:alpha-amylase activity"/>
    <property type="evidence" value="ECO:0007669"/>
    <property type="project" value="UniProtKB-EC"/>
</dbReference>
<keyword evidence="7" id="KW-0378">Hydrolase</keyword>
<dbReference type="GO" id="GO:0016052">
    <property type="term" value="P:carbohydrate catabolic process"/>
    <property type="evidence" value="ECO:0007669"/>
    <property type="project" value="InterPro"/>
</dbReference>
<evidence type="ECO:0000256" key="15">
    <source>
        <dbReference type="PIRSR" id="PIRSR001024-3"/>
    </source>
</evidence>
<dbReference type="AlphaFoldDB" id="A0AAX4JL36"/>
<feature type="disulfide bond" evidence="16">
    <location>
        <begin position="164"/>
        <end position="177"/>
    </location>
</feature>
<evidence type="ECO:0000256" key="9">
    <source>
        <dbReference type="ARBA" id="ARBA00023157"/>
    </source>
</evidence>
<dbReference type="InterPro" id="IPR017853">
    <property type="entry name" value="GH"/>
</dbReference>
<evidence type="ECO:0000256" key="7">
    <source>
        <dbReference type="ARBA" id="ARBA00022801"/>
    </source>
</evidence>
<sequence length="543" mass="60060">MLLSVLLLALTPLVHSLTTSQLRSRSIYQVLTDRFARSDDLITQCDPADKKHCGGSWKGIERKLDYIKGMGFDTIWISPVVANIDGFYGHEAYHGYWTSNIFELNKHFGTPEDLIDLSAAIHARGMYLMVDVVANHVGVESLDTFLPSARYGPFNSPADFHPYCVPNWEDQWDVENCWLSENMPDLNTESPHVIASLHSWIQDLVKVFHIDAIRVDTVKHVRKDFWPGFVKAAGVVAMGEVLHGDPAYLAPYQRSSMTSILDFASFFHIRRAFEVSQNPAGVVAELVDMVNRIHRLFPDPTTLGSFLDNHDFPRFAGLTNDPSLIKNAAVYPFINDGVPMFYMGGEHGLRGGADPLNREAMWLYGYSEMTVTYGVIKALNAARRSASASHPEFLTTLMKPYQMGNHTIALSKPPLLSVLTNYGISMPAVGIHLSPSQTGFKPLLPIIDVLSGQIFSTDPKGGLTVSLVHGEPRVFLPLTVHRGLAGKELWATVPQPKLDINQATSFRLPSPGSPGSPSGHRLRPSLSGLMGWWSSSRGKLGEL</sequence>
<feature type="signal peptide" evidence="19">
    <location>
        <begin position="1"/>
        <end position="16"/>
    </location>
</feature>
<feature type="disulfide bond" evidence="16">
    <location>
        <begin position="45"/>
        <end position="53"/>
    </location>
</feature>
<dbReference type="EMBL" id="CP144098">
    <property type="protein sequence ID" value="WWC85608.1"/>
    <property type="molecule type" value="Genomic_DNA"/>
</dbReference>
<evidence type="ECO:0000313" key="22">
    <source>
        <dbReference type="Proteomes" id="UP001355207"/>
    </source>
</evidence>